<keyword evidence="3 5" id="KW-1133">Transmembrane helix</keyword>
<keyword evidence="2 5" id="KW-0812">Transmembrane</keyword>
<name>A0A9D0YPP9_AQUAO</name>
<comment type="subcellular location">
    <subcellularLocation>
        <location evidence="1">Membrane</location>
        <topology evidence="1">Multi-pass membrane protein</topology>
    </subcellularLocation>
</comment>
<dbReference type="SUPFAM" id="SSF81340">
    <property type="entry name" value="Clc chloride channel"/>
    <property type="match status" value="1"/>
</dbReference>
<gene>
    <name evidence="6" type="ORF">EYH37_04430</name>
</gene>
<feature type="transmembrane region" description="Helical" evidence="5">
    <location>
        <begin position="216"/>
        <end position="237"/>
    </location>
</feature>
<feature type="transmembrane region" description="Helical" evidence="5">
    <location>
        <begin position="20"/>
        <end position="42"/>
    </location>
</feature>
<feature type="transmembrane region" description="Helical" evidence="5">
    <location>
        <begin position="88"/>
        <end position="109"/>
    </location>
</feature>
<feature type="transmembrane region" description="Helical" evidence="5">
    <location>
        <begin position="346"/>
        <end position="370"/>
    </location>
</feature>
<dbReference type="InterPro" id="IPR014743">
    <property type="entry name" value="Cl-channel_core"/>
</dbReference>
<sequence length="401" mass="43966">MKLRFYKDYVIGKLKESLLAAFIGITAGLSAAFLDFLILLFHNISFELGIQFFHLTFLAVYMFIVASLESSVTLPGLILSLRILKENLLIPIFAWVAKFVGVALSLSVLPLGREGPAMFLGTGLGQYISQILGLPKGQLNYWGTIGAAAFVGAFLKTPLGGTFYVLENRFGKVLNVDFLINALTASTVSFTIYAYLRGFHPLLHIEGQFHWNLFDLILSVILGILTALATVILLLLYEFFKFLARFVPNSMRPLAIFPVVLLIFAIAQNNRHIHLLELAVTYQPINEVSSHLYPPSELLGVIALEMVSIAIFLSFGYPGGIILPLIFLGACLGNLVAYYSPDKLSILALTGAAAMVSASLNIPITAVIMITEMSHQTLIIPEIVGVLTAYFLAKSFKILRA</sequence>
<dbReference type="GO" id="GO:0015108">
    <property type="term" value="F:chloride transmembrane transporter activity"/>
    <property type="evidence" value="ECO:0007669"/>
    <property type="project" value="InterPro"/>
</dbReference>
<keyword evidence="4 5" id="KW-0472">Membrane</keyword>
<proteinExistence type="predicted"/>
<evidence type="ECO:0000256" key="4">
    <source>
        <dbReference type="ARBA" id="ARBA00023136"/>
    </source>
</evidence>
<feature type="transmembrane region" description="Helical" evidence="5">
    <location>
        <begin position="377"/>
        <end position="393"/>
    </location>
</feature>
<accession>A0A9D0YPP9</accession>
<feature type="transmembrane region" description="Helical" evidence="5">
    <location>
        <begin position="249"/>
        <end position="267"/>
    </location>
</feature>
<dbReference type="InterPro" id="IPR050368">
    <property type="entry name" value="ClC-type_chloride_channel"/>
</dbReference>
<dbReference type="PRINTS" id="PR00762">
    <property type="entry name" value="CLCHANNEL"/>
</dbReference>
<dbReference type="Pfam" id="PF00654">
    <property type="entry name" value="Voltage_CLC"/>
    <property type="match status" value="1"/>
</dbReference>
<evidence type="ECO:0000313" key="7">
    <source>
        <dbReference type="Proteomes" id="UP000606463"/>
    </source>
</evidence>
<comment type="caution">
    <text evidence="6">The sequence shown here is derived from an EMBL/GenBank/DDBJ whole genome shotgun (WGS) entry which is preliminary data.</text>
</comment>
<evidence type="ECO:0000313" key="6">
    <source>
        <dbReference type="EMBL" id="HIP98592.1"/>
    </source>
</evidence>
<dbReference type="Gene3D" id="1.10.3080.10">
    <property type="entry name" value="Clc chloride channel"/>
    <property type="match status" value="1"/>
</dbReference>
<dbReference type="GO" id="GO:0016020">
    <property type="term" value="C:membrane"/>
    <property type="evidence" value="ECO:0007669"/>
    <property type="project" value="UniProtKB-SubCell"/>
</dbReference>
<dbReference type="CDD" id="cd00400">
    <property type="entry name" value="Voltage_gated_ClC"/>
    <property type="match status" value="1"/>
</dbReference>
<organism evidence="6 7">
    <name type="scientific">Aquifex aeolicus</name>
    <dbReference type="NCBI Taxonomy" id="63363"/>
    <lineage>
        <taxon>Bacteria</taxon>
        <taxon>Pseudomonadati</taxon>
        <taxon>Aquificota</taxon>
        <taxon>Aquificia</taxon>
        <taxon>Aquificales</taxon>
        <taxon>Aquificaceae</taxon>
        <taxon>Aquifex</taxon>
    </lineage>
</organism>
<evidence type="ECO:0000256" key="3">
    <source>
        <dbReference type="ARBA" id="ARBA00022989"/>
    </source>
</evidence>
<feature type="transmembrane region" description="Helical" evidence="5">
    <location>
        <begin position="178"/>
        <end position="196"/>
    </location>
</feature>
<dbReference type="InterPro" id="IPR001807">
    <property type="entry name" value="ClC"/>
</dbReference>
<dbReference type="Proteomes" id="UP000606463">
    <property type="component" value="Unassembled WGS sequence"/>
</dbReference>
<reference evidence="6" key="1">
    <citation type="journal article" date="2020" name="ISME J.">
        <title>Gammaproteobacteria mediating utilization of methyl-, sulfur- and petroleum organic compounds in deep ocean hydrothermal plumes.</title>
        <authorList>
            <person name="Zhou Z."/>
            <person name="Liu Y."/>
            <person name="Pan J."/>
            <person name="Cron B.R."/>
            <person name="Toner B.M."/>
            <person name="Anantharaman K."/>
            <person name="Breier J.A."/>
            <person name="Dick G.J."/>
            <person name="Li M."/>
        </authorList>
    </citation>
    <scope>NUCLEOTIDE SEQUENCE</scope>
    <source>
        <strain evidence="6">SZUA-1501</strain>
    </source>
</reference>
<evidence type="ECO:0000256" key="5">
    <source>
        <dbReference type="SAM" id="Phobius"/>
    </source>
</evidence>
<dbReference type="EMBL" id="DQVE01000047">
    <property type="protein sequence ID" value="HIP98592.1"/>
    <property type="molecule type" value="Genomic_DNA"/>
</dbReference>
<evidence type="ECO:0000256" key="1">
    <source>
        <dbReference type="ARBA" id="ARBA00004141"/>
    </source>
</evidence>
<dbReference type="AlphaFoldDB" id="A0A9D0YPP9"/>
<evidence type="ECO:0000256" key="2">
    <source>
        <dbReference type="ARBA" id="ARBA00022692"/>
    </source>
</evidence>
<dbReference type="PANTHER" id="PTHR43427">
    <property type="entry name" value="CHLORIDE CHANNEL PROTEIN CLC-E"/>
    <property type="match status" value="1"/>
</dbReference>
<protein>
    <submittedName>
        <fullName evidence="6">Chloride channel protein</fullName>
    </submittedName>
</protein>
<feature type="transmembrane region" description="Helical" evidence="5">
    <location>
        <begin position="141"/>
        <end position="166"/>
    </location>
</feature>
<feature type="transmembrane region" description="Helical" evidence="5">
    <location>
        <begin position="322"/>
        <end position="340"/>
    </location>
</feature>